<dbReference type="OrthoDB" id="9790149at2"/>
<keyword evidence="2" id="KW-1003">Cell membrane</keyword>
<evidence type="ECO:0000256" key="5">
    <source>
        <dbReference type="ARBA" id="ARBA00023136"/>
    </source>
</evidence>
<evidence type="ECO:0000259" key="8">
    <source>
        <dbReference type="Pfam" id="PF13567"/>
    </source>
</evidence>
<dbReference type="InterPro" id="IPR052159">
    <property type="entry name" value="Competence_DNA_uptake"/>
</dbReference>
<dbReference type="Proteomes" id="UP000266649">
    <property type="component" value="Unassembled WGS sequence"/>
</dbReference>
<name>A0A398BRS9_9RHOB</name>
<keyword evidence="10" id="KW-1185">Reference proteome</keyword>
<feature type="domain" description="DUF4131" evidence="8">
    <location>
        <begin position="71"/>
        <end position="219"/>
    </location>
</feature>
<dbReference type="Pfam" id="PF03772">
    <property type="entry name" value="Competence"/>
    <property type="match status" value="1"/>
</dbReference>
<organism evidence="9 10">
    <name type="scientific">Gemmobacter lutimaris</name>
    <dbReference type="NCBI Taxonomy" id="2306023"/>
    <lineage>
        <taxon>Bacteria</taxon>
        <taxon>Pseudomonadati</taxon>
        <taxon>Pseudomonadota</taxon>
        <taxon>Alphaproteobacteria</taxon>
        <taxon>Rhodobacterales</taxon>
        <taxon>Paracoccaceae</taxon>
        <taxon>Gemmobacter</taxon>
    </lineage>
</organism>
<dbReference type="RefSeq" id="WP_119134665.1">
    <property type="nucleotide sequence ID" value="NZ_QXXQ01000004.1"/>
</dbReference>
<evidence type="ECO:0000256" key="2">
    <source>
        <dbReference type="ARBA" id="ARBA00022475"/>
    </source>
</evidence>
<proteinExistence type="predicted"/>
<evidence type="ECO:0000256" key="1">
    <source>
        <dbReference type="ARBA" id="ARBA00004651"/>
    </source>
</evidence>
<evidence type="ECO:0000313" key="9">
    <source>
        <dbReference type="EMBL" id="RID92267.1"/>
    </source>
</evidence>
<feature type="transmembrane region" description="Helical" evidence="6">
    <location>
        <begin position="94"/>
        <end position="115"/>
    </location>
</feature>
<dbReference type="NCBIfam" id="TIGR00360">
    <property type="entry name" value="ComEC_N-term"/>
    <property type="match status" value="1"/>
</dbReference>
<feature type="transmembrane region" description="Helical" evidence="6">
    <location>
        <begin position="393"/>
        <end position="412"/>
    </location>
</feature>
<dbReference type="Pfam" id="PF13567">
    <property type="entry name" value="DUF4131"/>
    <property type="match status" value="1"/>
</dbReference>
<dbReference type="PANTHER" id="PTHR30619:SF1">
    <property type="entry name" value="RECOMBINATION PROTEIN 2"/>
    <property type="match status" value="1"/>
</dbReference>
<dbReference type="AlphaFoldDB" id="A0A398BRS9"/>
<accession>A0A398BRS9</accession>
<feature type="transmembrane region" description="Helical" evidence="6">
    <location>
        <begin position="324"/>
        <end position="344"/>
    </location>
</feature>
<feature type="transmembrane region" description="Helical" evidence="6">
    <location>
        <begin position="71"/>
        <end position="88"/>
    </location>
</feature>
<dbReference type="InterPro" id="IPR025405">
    <property type="entry name" value="DUF4131"/>
</dbReference>
<reference evidence="9 10" key="1">
    <citation type="submission" date="2018-09" db="EMBL/GenBank/DDBJ databases">
        <title>Gemmobacter lutimaris sp. nov., a marine bacterium isolated from tidal flat.</title>
        <authorList>
            <person name="Lee D.W."/>
            <person name="Yoo Y."/>
            <person name="Kim J.-J."/>
            <person name="Kim B.S."/>
        </authorList>
    </citation>
    <scope>NUCLEOTIDE SEQUENCE [LARGE SCALE GENOMIC DNA]</scope>
    <source>
        <strain evidence="9 10">YJ-T1-11</strain>
    </source>
</reference>
<dbReference type="EMBL" id="QXXQ01000004">
    <property type="protein sequence ID" value="RID92267.1"/>
    <property type="molecule type" value="Genomic_DNA"/>
</dbReference>
<evidence type="ECO:0000313" key="10">
    <source>
        <dbReference type="Proteomes" id="UP000266649"/>
    </source>
</evidence>
<comment type="subcellular location">
    <subcellularLocation>
        <location evidence="1">Cell membrane</location>
        <topology evidence="1">Multi-pass membrane protein</topology>
    </subcellularLocation>
</comment>
<keyword evidence="4 6" id="KW-1133">Transmembrane helix</keyword>
<sequence length="724" mass="76858">MRLNLSETSGALALGLLIGERRAGNKVAVRWGILGRLAEARGILFPWVPVFLGTGIGLWFALPVEPGPETYLAAAGFVGVMAVLWRFGPEVAQPLWVALACLAMGGIAAGVRAHLVAAPVLQFRYYGPVEGRIVALDRSQSDALRLTLDRVSLSDVAPGRIPHRVRIALQGPPRFDPAPGQRVQITAHLAPPGDPVEPGGFDFRRMAWFQRLGAVGYSRHPLLLLAPPAPREQWLNRLRAELSGAIQSRIRDDPGAFAAGVMTGDRTGFSREAVEDLRASSLAHLLAISGMHMAFLIGFVFALIRSGLALVPAIALRLNTKKIAAALSLPVAVFYLLLSGANVATERACIMICVMLGAVLLDRRALSLRSVAISATILLVLRPESLLTPGFQMSFAATTALVAGFGAMQGALTSGRVPRWAMPVLTLVLSSALAGVATAPFAAAHFNRIADYGLLANILTVPVMGAVVMPAGAIAALLAPFGLADLPLTLMGWGTRWILHVAHLVSGWEGAVTPVPSPGPAVLPLIALGGIWLAVGRRWFRLPGVALMALGLAFWTQTARPDLLVSPDGLLVGMMGAEGRALSVPRGASFAAQNWLENDGDLVTQEAAARRAGFSGPASERRFELAGWHGVHLRGKTAEAKLGAACATADLVIISSTVRAPPEGCNLIDLGQLQRNGALAIIPVKGRLYLQPARDTARLWHGRRAEPAIQRWLDRPRRLLAKGQ</sequence>
<gene>
    <name evidence="9" type="ORF">D2N39_10240</name>
</gene>
<evidence type="ECO:0000256" key="3">
    <source>
        <dbReference type="ARBA" id="ARBA00022692"/>
    </source>
</evidence>
<keyword evidence="5 6" id="KW-0472">Membrane</keyword>
<evidence type="ECO:0000256" key="4">
    <source>
        <dbReference type="ARBA" id="ARBA00022989"/>
    </source>
</evidence>
<comment type="caution">
    <text evidence="9">The sequence shown here is derived from an EMBL/GenBank/DDBJ whole genome shotgun (WGS) entry which is preliminary data.</text>
</comment>
<protein>
    <submittedName>
        <fullName evidence="9">ComEC family competence protein</fullName>
    </submittedName>
</protein>
<evidence type="ECO:0000259" key="7">
    <source>
        <dbReference type="Pfam" id="PF03772"/>
    </source>
</evidence>
<feature type="transmembrane region" description="Helical" evidence="6">
    <location>
        <begin position="424"/>
        <end position="446"/>
    </location>
</feature>
<evidence type="ECO:0000256" key="6">
    <source>
        <dbReference type="SAM" id="Phobius"/>
    </source>
</evidence>
<keyword evidence="3 6" id="KW-0812">Transmembrane</keyword>
<dbReference type="GO" id="GO:0005886">
    <property type="term" value="C:plasma membrane"/>
    <property type="evidence" value="ECO:0007669"/>
    <property type="project" value="UniProtKB-SubCell"/>
</dbReference>
<feature type="domain" description="ComEC/Rec2-related protein" evidence="7">
    <location>
        <begin position="262"/>
        <end position="537"/>
    </location>
</feature>
<dbReference type="InterPro" id="IPR004477">
    <property type="entry name" value="ComEC_N"/>
</dbReference>
<feature type="transmembrane region" description="Helical" evidence="6">
    <location>
        <begin position="47"/>
        <end position="64"/>
    </location>
</feature>
<feature type="transmembrane region" description="Helical" evidence="6">
    <location>
        <begin position="365"/>
        <end position="381"/>
    </location>
</feature>
<feature type="transmembrane region" description="Helical" evidence="6">
    <location>
        <begin position="452"/>
        <end position="479"/>
    </location>
</feature>
<dbReference type="PANTHER" id="PTHR30619">
    <property type="entry name" value="DNA INTERNALIZATION/COMPETENCE PROTEIN COMEC/REC2"/>
    <property type="match status" value="1"/>
</dbReference>
<feature type="transmembrane region" description="Helical" evidence="6">
    <location>
        <begin position="517"/>
        <end position="535"/>
    </location>
</feature>